<dbReference type="Proteomes" id="UP000219573">
    <property type="component" value="Unassembled WGS sequence"/>
</dbReference>
<gene>
    <name evidence="2" type="ORF">SAMN06265827_10197</name>
</gene>
<dbReference type="RefSeq" id="WP_097016144.1">
    <property type="nucleotide sequence ID" value="NZ_OBDZ01000001.1"/>
</dbReference>
<evidence type="ECO:0008006" key="4">
    <source>
        <dbReference type="Google" id="ProtNLM"/>
    </source>
</evidence>
<name>A0A285F5E6_9FIRM</name>
<dbReference type="InterPro" id="IPR007813">
    <property type="entry name" value="PilN"/>
</dbReference>
<keyword evidence="1" id="KW-0812">Transmembrane</keyword>
<keyword evidence="3" id="KW-1185">Reference proteome</keyword>
<dbReference type="EMBL" id="OBDZ01000001">
    <property type="protein sequence ID" value="SNY05606.1"/>
    <property type="molecule type" value="Genomic_DNA"/>
</dbReference>
<keyword evidence="1" id="KW-0472">Membrane</keyword>
<protein>
    <recommendedName>
        <fullName evidence="4">Fimbrial assembly protein (PilN)</fullName>
    </recommendedName>
</protein>
<proteinExistence type="predicted"/>
<dbReference type="AlphaFoldDB" id="A0A285F5E6"/>
<evidence type="ECO:0000313" key="2">
    <source>
        <dbReference type="EMBL" id="SNY05606.1"/>
    </source>
</evidence>
<keyword evidence="1" id="KW-1133">Transmembrane helix</keyword>
<evidence type="ECO:0000313" key="3">
    <source>
        <dbReference type="Proteomes" id="UP000219573"/>
    </source>
</evidence>
<evidence type="ECO:0000256" key="1">
    <source>
        <dbReference type="SAM" id="Phobius"/>
    </source>
</evidence>
<feature type="transmembrane region" description="Helical" evidence="1">
    <location>
        <begin position="20"/>
        <end position="41"/>
    </location>
</feature>
<reference evidence="3" key="1">
    <citation type="submission" date="2017-09" db="EMBL/GenBank/DDBJ databases">
        <authorList>
            <person name="Varghese N."/>
            <person name="Submissions S."/>
        </authorList>
    </citation>
    <scope>NUCLEOTIDE SEQUENCE [LARGE SCALE GENOMIC DNA]</scope>
    <source>
        <strain evidence="3">MSL47</strain>
    </source>
</reference>
<sequence>MIDFIPADYKSRGLRGNFRVFEFSILLLIILILFLNIFLYFKLASKKKTVADELEVASARLEIVDRRLENFHSQDSFKTQFNLTPLMEKLKELLPQGLIIDSFIINEDKSFEFRGQLSESDKFFQLMDKISNSAYFQKVMIEHSLEDREDKLKLIKFKIRGEITQVGR</sequence>
<dbReference type="Pfam" id="PF05137">
    <property type="entry name" value="PilN"/>
    <property type="match status" value="1"/>
</dbReference>
<accession>A0A285F5E6</accession>
<dbReference type="OrthoDB" id="2112004at2"/>
<organism evidence="2 3">
    <name type="scientific">Orenia metallireducens</name>
    <dbReference type="NCBI Taxonomy" id="1413210"/>
    <lineage>
        <taxon>Bacteria</taxon>
        <taxon>Bacillati</taxon>
        <taxon>Bacillota</taxon>
        <taxon>Clostridia</taxon>
        <taxon>Halanaerobiales</taxon>
        <taxon>Halobacteroidaceae</taxon>
        <taxon>Orenia</taxon>
    </lineage>
</organism>